<gene>
    <name evidence="5" type="ORF">A1O9_11641</name>
</gene>
<name>A0A072PA18_9EURO</name>
<feature type="region of interest" description="Disordered" evidence="3">
    <location>
        <begin position="478"/>
        <end position="510"/>
    </location>
</feature>
<dbReference type="PANTHER" id="PTHR31001:SF90">
    <property type="entry name" value="CENTROMERE DNA-BINDING PROTEIN COMPLEX CBF3 SUBUNIT B"/>
    <property type="match status" value="1"/>
</dbReference>
<keyword evidence="6" id="KW-1185">Reference proteome</keyword>
<dbReference type="RefSeq" id="XP_013254990.1">
    <property type="nucleotide sequence ID" value="XM_013399536.1"/>
</dbReference>
<dbReference type="Proteomes" id="UP000027920">
    <property type="component" value="Unassembled WGS sequence"/>
</dbReference>
<evidence type="ECO:0000313" key="5">
    <source>
        <dbReference type="EMBL" id="KEF52400.1"/>
    </source>
</evidence>
<evidence type="ECO:0000313" key="6">
    <source>
        <dbReference type="Proteomes" id="UP000027920"/>
    </source>
</evidence>
<dbReference type="GO" id="GO:0003677">
    <property type="term" value="F:DNA binding"/>
    <property type="evidence" value="ECO:0007669"/>
    <property type="project" value="InterPro"/>
</dbReference>
<evidence type="ECO:0000256" key="2">
    <source>
        <dbReference type="ARBA" id="ARBA00023242"/>
    </source>
</evidence>
<dbReference type="GO" id="GO:0008270">
    <property type="term" value="F:zinc ion binding"/>
    <property type="evidence" value="ECO:0007669"/>
    <property type="project" value="InterPro"/>
</dbReference>
<sequence>MEDLLERPRMKHTTQAPNHPRPSANIATFPPYRVAVLLFQCYETYIDHISRILHIPTVRALMKAFYLRLTQGKSGPPGQAALLFSIFALAAVFYQPFEHSEVVSNEDDAINLAKVMGKGALDTLDYSRRSTSGTLEDIQAYILMSYVIFHLDGLSATGHLLSATAGVIAKGLCLHKLDVITCGEKSTNLRDMIDREVKRRVFWYIASQDWLSAAISGPQEGTYSIHPNHINVRLPTDCNDDDFVLGGDTESENGPQPNSTTYFIEKIRLAHICREIVDTVPLDTNRLQQMPYDKIIDLDQKLLDFISNLPFFFKLDAASRQRAKPLETMYLSIQLQRYCITGAVHSRRCKLHQRFLLRQSSDSRYTYSRRACLESAHTIMQFYEGFSDGTPPRTLRYGKTIAAHYVHLAMVVLVMDLCFNKDQADEVAIKKEVKAGLQMFEDASDASPLLGRFISSINRILAKYDVYLNDPSTTLSDRDVHSGNEIDSGPFGATYTEQSQPSHLHLEMSEPSEIPELSFDEFWERTMQAEPNTDLLAWDNMFSTLDSRPL</sequence>
<dbReference type="OrthoDB" id="3014581at2759"/>
<keyword evidence="2" id="KW-0539">Nucleus</keyword>
<dbReference type="EMBL" id="AMGV01000018">
    <property type="protein sequence ID" value="KEF52400.1"/>
    <property type="molecule type" value="Genomic_DNA"/>
</dbReference>
<evidence type="ECO:0000256" key="3">
    <source>
        <dbReference type="SAM" id="MobiDB-lite"/>
    </source>
</evidence>
<evidence type="ECO:0000259" key="4">
    <source>
        <dbReference type="Pfam" id="PF04082"/>
    </source>
</evidence>
<dbReference type="PANTHER" id="PTHR31001">
    <property type="entry name" value="UNCHARACTERIZED TRANSCRIPTIONAL REGULATORY PROTEIN"/>
    <property type="match status" value="1"/>
</dbReference>
<dbReference type="GeneID" id="25286538"/>
<organism evidence="5 6">
    <name type="scientific">Exophiala aquamarina CBS 119918</name>
    <dbReference type="NCBI Taxonomy" id="1182545"/>
    <lineage>
        <taxon>Eukaryota</taxon>
        <taxon>Fungi</taxon>
        <taxon>Dikarya</taxon>
        <taxon>Ascomycota</taxon>
        <taxon>Pezizomycotina</taxon>
        <taxon>Eurotiomycetes</taxon>
        <taxon>Chaetothyriomycetidae</taxon>
        <taxon>Chaetothyriales</taxon>
        <taxon>Herpotrichiellaceae</taxon>
        <taxon>Exophiala</taxon>
    </lineage>
</organism>
<protein>
    <recommendedName>
        <fullName evidence="4">Xylanolytic transcriptional activator regulatory domain-containing protein</fullName>
    </recommendedName>
</protein>
<proteinExistence type="predicted"/>
<evidence type="ECO:0000256" key="1">
    <source>
        <dbReference type="ARBA" id="ARBA00004123"/>
    </source>
</evidence>
<dbReference type="CDD" id="cd12148">
    <property type="entry name" value="fungal_TF_MHR"/>
    <property type="match status" value="1"/>
</dbReference>
<dbReference type="GO" id="GO:0006351">
    <property type="term" value="P:DNA-templated transcription"/>
    <property type="evidence" value="ECO:0007669"/>
    <property type="project" value="InterPro"/>
</dbReference>
<dbReference type="VEuPathDB" id="FungiDB:A1O9_11641"/>
<accession>A0A072PA18</accession>
<comment type="subcellular location">
    <subcellularLocation>
        <location evidence="1">Nucleus</location>
    </subcellularLocation>
</comment>
<dbReference type="InterPro" id="IPR007219">
    <property type="entry name" value="XnlR_reg_dom"/>
</dbReference>
<reference evidence="5 6" key="1">
    <citation type="submission" date="2013-03" db="EMBL/GenBank/DDBJ databases">
        <title>The Genome Sequence of Exophiala aquamarina CBS 119918.</title>
        <authorList>
            <consortium name="The Broad Institute Genomics Platform"/>
            <person name="Cuomo C."/>
            <person name="de Hoog S."/>
            <person name="Gorbushina A."/>
            <person name="Walker B."/>
            <person name="Young S.K."/>
            <person name="Zeng Q."/>
            <person name="Gargeya S."/>
            <person name="Fitzgerald M."/>
            <person name="Haas B."/>
            <person name="Abouelleil A."/>
            <person name="Allen A.W."/>
            <person name="Alvarado L."/>
            <person name="Arachchi H.M."/>
            <person name="Berlin A.M."/>
            <person name="Chapman S.B."/>
            <person name="Gainer-Dewar J."/>
            <person name="Goldberg J."/>
            <person name="Griggs A."/>
            <person name="Gujja S."/>
            <person name="Hansen M."/>
            <person name="Howarth C."/>
            <person name="Imamovic A."/>
            <person name="Ireland A."/>
            <person name="Larimer J."/>
            <person name="McCowan C."/>
            <person name="Murphy C."/>
            <person name="Pearson M."/>
            <person name="Poon T.W."/>
            <person name="Priest M."/>
            <person name="Roberts A."/>
            <person name="Saif S."/>
            <person name="Shea T."/>
            <person name="Sisk P."/>
            <person name="Sykes S."/>
            <person name="Wortman J."/>
            <person name="Nusbaum C."/>
            <person name="Birren B."/>
        </authorList>
    </citation>
    <scope>NUCLEOTIDE SEQUENCE [LARGE SCALE GENOMIC DNA]</scope>
    <source>
        <strain evidence="5 6">CBS 119918</strain>
    </source>
</reference>
<feature type="domain" description="Xylanolytic transcriptional activator regulatory" evidence="4">
    <location>
        <begin position="51"/>
        <end position="289"/>
    </location>
</feature>
<dbReference type="STRING" id="1182545.A0A072PA18"/>
<dbReference type="AlphaFoldDB" id="A0A072PA18"/>
<dbReference type="InterPro" id="IPR050613">
    <property type="entry name" value="Sec_Metabolite_Reg"/>
</dbReference>
<comment type="caution">
    <text evidence="5">The sequence shown here is derived from an EMBL/GenBank/DDBJ whole genome shotgun (WGS) entry which is preliminary data.</text>
</comment>
<dbReference type="GO" id="GO:0005634">
    <property type="term" value="C:nucleus"/>
    <property type="evidence" value="ECO:0007669"/>
    <property type="project" value="UniProtKB-SubCell"/>
</dbReference>
<dbReference type="Pfam" id="PF04082">
    <property type="entry name" value="Fungal_trans"/>
    <property type="match status" value="1"/>
</dbReference>
<feature type="region of interest" description="Disordered" evidence="3">
    <location>
        <begin position="1"/>
        <end position="23"/>
    </location>
</feature>
<dbReference type="HOGENOM" id="CLU_013260_4_0_1"/>